<keyword evidence="9" id="KW-0812">Transmembrane</keyword>
<keyword evidence="9" id="KW-1133">Transmembrane helix</keyword>
<protein>
    <recommendedName>
        <fullName evidence="2">RING-type E3 ubiquitin transferase</fullName>
        <ecNumber evidence="2">2.3.2.27</ecNumber>
    </recommendedName>
</protein>
<evidence type="ECO:0000259" key="10">
    <source>
        <dbReference type="PROSITE" id="PS50089"/>
    </source>
</evidence>
<name>A0A813EZP5_POLGL</name>
<feature type="transmembrane region" description="Helical" evidence="9">
    <location>
        <begin position="112"/>
        <end position="133"/>
    </location>
</feature>
<gene>
    <name evidence="11" type="ORF">PGLA1383_LOCUS25369</name>
</gene>
<evidence type="ECO:0000256" key="7">
    <source>
        <dbReference type="ARBA" id="ARBA00022833"/>
    </source>
</evidence>
<evidence type="ECO:0000256" key="5">
    <source>
        <dbReference type="ARBA" id="ARBA00022771"/>
    </source>
</evidence>
<comment type="catalytic activity">
    <reaction evidence="1">
        <text>S-ubiquitinyl-[E2 ubiquitin-conjugating enzyme]-L-cysteine + [acceptor protein]-L-lysine = [E2 ubiquitin-conjugating enzyme]-L-cysteine + N(6)-ubiquitinyl-[acceptor protein]-L-lysine.</text>
        <dbReference type="EC" id="2.3.2.27"/>
    </reaction>
</comment>
<dbReference type="PANTHER" id="PTHR22937">
    <property type="entry name" value="E3 UBIQUITIN-PROTEIN LIGASE RNF165"/>
    <property type="match status" value="1"/>
</dbReference>
<dbReference type="Pfam" id="PF13639">
    <property type="entry name" value="zf-RING_2"/>
    <property type="match status" value="1"/>
</dbReference>
<dbReference type="Gene3D" id="3.30.40.10">
    <property type="entry name" value="Zinc/RING finger domain, C3HC4 (zinc finger)"/>
    <property type="match status" value="1"/>
</dbReference>
<comment type="caution">
    <text evidence="11">The sequence shown here is derived from an EMBL/GenBank/DDBJ whole genome shotgun (WGS) entry which is preliminary data.</text>
</comment>
<dbReference type="SUPFAM" id="SSF57850">
    <property type="entry name" value="RING/U-box"/>
    <property type="match status" value="1"/>
</dbReference>
<keyword evidence="4" id="KW-0479">Metal-binding</keyword>
<keyword evidence="5 8" id="KW-0863">Zinc-finger</keyword>
<evidence type="ECO:0000256" key="2">
    <source>
        <dbReference type="ARBA" id="ARBA00012483"/>
    </source>
</evidence>
<dbReference type="OrthoDB" id="439514at2759"/>
<accession>A0A813EZP5</accession>
<dbReference type="EC" id="2.3.2.27" evidence="2"/>
<dbReference type="GO" id="GO:0008270">
    <property type="term" value="F:zinc ion binding"/>
    <property type="evidence" value="ECO:0007669"/>
    <property type="project" value="UniProtKB-KW"/>
</dbReference>
<dbReference type="Proteomes" id="UP000654075">
    <property type="component" value="Unassembled WGS sequence"/>
</dbReference>
<keyword evidence="9" id="KW-0472">Membrane</keyword>
<dbReference type="GO" id="GO:0061630">
    <property type="term" value="F:ubiquitin protein ligase activity"/>
    <property type="evidence" value="ECO:0007669"/>
    <property type="project" value="UniProtKB-EC"/>
</dbReference>
<proteinExistence type="predicted"/>
<keyword evidence="12" id="KW-1185">Reference proteome</keyword>
<dbReference type="InterPro" id="IPR045191">
    <property type="entry name" value="MBR1/2-like"/>
</dbReference>
<dbReference type="InterPro" id="IPR001841">
    <property type="entry name" value="Znf_RING"/>
</dbReference>
<keyword evidence="3" id="KW-0808">Transferase</keyword>
<dbReference type="PANTHER" id="PTHR22937:SF65">
    <property type="entry name" value="E3 UBIQUITIN-PROTEIN LIGASE ARK2C"/>
    <property type="match status" value="1"/>
</dbReference>
<sequence>MSEVSRVRDMPETGDPVLDLLGWHGEPLLLSRLKWHLLESAFETACIAAGMMLCEQKLTNPGIILRLLSLPLAVTILKLCWACQLMWSYQRMKSADFPTAVRRMGCLNSRGCWSCSVAVFTGLSCLLMVWHGLVFLLLLCNMAEPLQFAEEGAAVVPLMCSSALFVVINFCFWRDIIGNYDDMPLVSAGQSRSHFLDLQKLQVIYNMYRSQMIRLVNFGTVKQEDVEDNQVACAICLEDFADRETVAKLQCGHLFHPRCINKWLLEDWRCPFRCSLDASRPACKNQSPWQDAHASLSPGGGTGTDILRAAAETIEGHDRVADHTLQA</sequence>
<dbReference type="AlphaFoldDB" id="A0A813EZP5"/>
<evidence type="ECO:0000256" key="9">
    <source>
        <dbReference type="SAM" id="Phobius"/>
    </source>
</evidence>
<evidence type="ECO:0000256" key="6">
    <source>
        <dbReference type="ARBA" id="ARBA00022786"/>
    </source>
</evidence>
<feature type="transmembrane region" description="Helical" evidence="9">
    <location>
        <begin position="153"/>
        <end position="173"/>
    </location>
</feature>
<dbReference type="SMART" id="SM00184">
    <property type="entry name" value="RING"/>
    <property type="match status" value="1"/>
</dbReference>
<dbReference type="InterPro" id="IPR013083">
    <property type="entry name" value="Znf_RING/FYVE/PHD"/>
</dbReference>
<evidence type="ECO:0000256" key="1">
    <source>
        <dbReference type="ARBA" id="ARBA00000900"/>
    </source>
</evidence>
<keyword evidence="7" id="KW-0862">Zinc</keyword>
<reference evidence="11" key="1">
    <citation type="submission" date="2021-02" db="EMBL/GenBank/DDBJ databases">
        <authorList>
            <person name="Dougan E. K."/>
            <person name="Rhodes N."/>
            <person name="Thang M."/>
            <person name="Chan C."/>
        </authorList>
    </citation>
    <scope>NUCLEOTIDE SEQUENCE</scope>
</reference>
<dbReference type="EMBL" id="CAJNNV010021558">
    <property type="protein sequence ID" value="CAE8607437.1"/>
    <property type="molecule type" value="Genomic_DNA"/>
</dbReference>
<keyword evidence="6" id="KW-0833">Ubl conjugation pathway</keyword>
<feature type="domain" description="RING-type" evidence="10">
    <location>
        <begin position="233"/>
        <end position="271"/>
    </location>
</feature>
<evidence type="ECO:0000256" key="8">
    <source>
        <dbReference type="PROSITE-ProRule" id="PRU00175"/>
    </source>
</evidence>
<evidence type="ECO:0000313" key="12">
    <source>
        <dbReference type="Proteomes" id="UP000654075"/>
    </source>
</evidence>
<evidence type="ECO:0000313" key="11">
    <source>
        <dbReference type="EMBL" id="CAE8607437.1"/>
    </source>
</evidence>
<evidence type="ECO:0000256" key="4">
    <source>
        <dbReference type="ARBA" id="ARBA00022723"/>
    </source>
</evidence>
<organism evidence="11 12">
    <name type="scientific">Polarella glacialis</name>
    <name type="common">Dinoflagellate</name>
    <dbReference type="NCBI Taxonomy" id="89957"/>
    <lineage>
        <taxon>Eukaryota</taxon>
        <taxon>Sar</taxon>
        <taxon>Alveolata</taxon>
        <taxon>Dinophyceae</taxon>
        <taxon>Suessiales</taxon>
        <taxon>Suessiaceae</taxon>
        <taxon>Polarella</taxon>
    </lineage>
</organism>
<evidence type="ECO:0000256" key="3">
    <source>
        <dbReference type="ARBA" id="ARBA00022679"/>
    </source>
</evidence>
<dbReference type="PROSITE" id="PS50089">
    <property type="entry name" value="ZF_RING_2"/>
    <property type="match status" value="1"/>
</dbReference>